<sequence length="1103" mass="125394">MDFDDFDNSSSSHGDKRHQLPRRSALSTRDNEEFDENLWDLGERDAASNIESGKKLAATDGDGSLFSAVRHRRTNPSVSEYSEMKQRILALERQLASSSNNEEDGMADKVRGADAQNEFEAILENGSEASAEQQKIIPQLCERTWSDFMNKHTGEKIEYALEILADDPEYYYQKSPTAKPDKRYGESRGAVAVADSKIDPKTSKLADGERPVPNRIRINSTLILKTLKNLDEHIDATGPMVMMRPFKFLVHYELQIKDSIRVMEQQLDVPETNTTSNGSRNGTFYAPLSMTREVLGLSKEKETQEETLQHMRCLADFMDRYVKPTVSRAEGTSNGKIQFKDLWYIFKPGVDIHIPLRAQDTSVTVDAMGITPETFQSRYNRLWRVTGTSGGRRNLSAAQTRNASLKSNAFKVDCYYIDFHGRYFCPTVHTFEIAPFKGDRDIASLDFYPARYMEISQQQQTLEEHVEKGKVIFDAMAHSFTHFFYSGPTLMVHPCGCPIRDGPTIQEHIESEVIVDFKMALRKHPSWQPQPELWKDPVIERRELQETFPVQYWTDHGKTKLESTEYDQVYNDYFIDRERSTIFKNNEQIFAPVPIGWSSNESMIPEKDILLLPSCVFAYVLRTRTFAPLWLAALQPIKAKSEGLNNLQLKDNTFKDTLRALVNTHFMQKLTQHSPNFEYDIVRGKGRGLVILLHGAPGVGKTFTAESVAAAIGQPLLQITCGDLGLKPKEVDTALKEIFHYAQHWKCVLLLDECDIFLTQRNKTDVKRNALVSVFLRVLEFYTGVLFLTTNRVGALDEAIKSRITWISYYPPLNWDQTKEIWKTNIKRVEKSNTNLDVDKNGIMKYARQHFKTCLAENAVWNGRRIQNAFKVAIALAHWEAYSREGHIQTEYLAAADDDDRRRSNLSATHFKSYAAGTRAFDAYFQETTGVNDAERAFDAMERADDYAPEVDTPIVSPRYEGNQFPPFSPPHDDLRRTSSASLAPPSAQGRGSSPNLRPQLPPRLSTSQLPQHQRSPALSRQSAAVAPAQTPKHRRRSSQLNTLTPVSSPVMRRRPSNEPRGALDHDFARQAQVEHDDSETESEEMDYLNGNESVDENSSSDD</sequence>
<dbReference type="InterPro" id="IPR056599">
    <property type="entry name" value="AAA_lid_fung"/>
</dbReference>
<dbReference type="Proteomes" id="UP001203852">
    <property type="component" value="Unassembled WGS sequence"/>
</dbReference>
<evidence type="ECO:0000313" key="3">
    <source>
        <dbReference type="EMBL" id="KAI1616221.1"/>
    </source>
</evidence>
<feature type="region of interest" description="Disordered" evidence="1">
    <location>
        <begin position="943"/>
        <end position="1103"/>
    </location>
</feature>
<feature type="compositionally biased region" description="Polar residues" evidence="1">
    <location>
        <begin position="1039"/>
        <end position="1048"/>
    </location>
</feature>
<dbReference type="EMBL" id="MU404351">
    <property type="protein sequence ID" value="KAI1616221.1"/>
    <property type="molecule type" value="Genomic_DNA"/>
</dbReference>
<evidence type="ECO:0000259" key="2">
    <source>
        <dbReference type="SMART" id="SM00382"/>
    </source>
</evidence>
<dbReference type="Pfam" id="PF22942">
    <property type="entry name" value="DUF7025"/>
    <property type="match status" value="1"/>
</dbReference>
<dbReference type="PANTHER" id="PTHR46411:SF3">
    <property type="entry name" value="AAA+ ATPASE DOMAIN-CONTAINING PROTEIN"/>
    <property type="match status" value="1"/>
</dbReference>
<dbReference type="Gene3D" id="3.40.50.300">
    <property type="entry name" value="P-loop containing nucleotide triphosphate hydrolases"/>
    <property type="match status" value="1"/>
</dbReference>
<accession>A0AAN6IG29</accession>
<dbReference type="SUPFAM" id="SSF52540">
    <property type="entry name" value="P-loop containing nucleoside triphosphate hydrolases"/>
    <property type="match status" value="1"/>
</dbReference>
<dbReference type="InterPro" id="IPR054289">
    <property type="entry name" value="DUF7025"/>
</dbReference>
<reference evidence="3" key="1">
    <citation type="journal article" date="2022" name="bioRxiv">
        <title>Deciphering the potential niche of two novel black yeast fungi from a biological soil crust based on their genomes, phenotypes, and melanin regulation.</title>
        <authorList>
            <consortium name="DOE Joint Genome Institute"/>
            <person name="Carr E.C."/>
            <person name="Barton Q."/>
            <person name="Grambo S."/>
            <person name="Sullivan M."/>
            <person name="Renfro C.M."/>
            <person name="Kuo A."/>
            <person name="Pangilinan J."/>
            <person name="Lipzen A."/>
            <person name="Keymanesh K."/>
            <person name="Savage E."/>
            <person name="Barry K."/>
            <person name="Grigoriev I.V."/>
            <person name="Riekhof W.R."/>
            <person name="Harris S.S."/>
        </authorList>
    </citation>
    <scope>NUCLEOTIDE SEQUENCE</scope>
    <source>
        <strain evidence="3">JF 03-4F</strain>
    </source>
</reference>
<dbReference type="Pfam" id="PF23232">
    <property type="entry name" value="AAA_lid_13"/>
    <property type="match status" value="1"/>
</dbReference>
<proteinExistence type="predicted"/>
<dbReference type="GO" id="GO:0016887">
    <property type="term" value="F:ATP hydrolysis activity"/>
    <property type="evidence" value="ECO:0007669"/>
    <property type="project" value="InterPro"/>
</dbReference>
<feature type="compositionally biased region" description="Basic and acidic residues" evidence="1">
    <location>
        <begin position="1056"/>
        <end position="1076"/>
    </location>
</feature>
<evidence type="ECO:0000256" key="1">
    <source>
        <dbReference type="SAM" id="MobiDB-lite"/>
    </source>
</evidence>
<feature type="compositionally biased region" description="Polar residues" evidence="1">
    <location>
        <begin position="1005"/>
        <end position="1023"/>
    </location>
</feature>
<dbReference type="InterPro" id="IPR003959">
    <property type="entry name" value="ATPase_AAA_core"/>
</dbReference>
<keyword evidence="4" id="KW-1185">Reference proteome</keyword>
<evidence type="ECO:0000313" key="4">
    <source>
        <dbReference type="Proteomes" id="UP001203852"/>
    </source>
</evidence>
<organism evidence="3 4">
    <name type="scientific">Exophiala viscosa</name>
    <dbReference type="NCBI Taxonomy" id="2486360"/>
    <lineage>
        <taxon>Eukaryota</taxon>
        <taxon>Fungi</taxon>
        <taxon>Dikarya</taxon>
        <taxon>Ascomycota</taxon>
        <taxon>Pezizomycotina</taxon>
        <taxon>Eurotiomycetes</taxon>
        <taxon>Chaetothyriomycetidae</taxon>
        <taxon>Chaetothyriales</taxon>
        <taxon>Herpotrichiellaceae</taxon>
        <taxon>Exophiala</taxon>
    </lineage>
</organism>
<gene>
    <name evidence="3" type="ORF">EDD36DRAFT_461111</name>
</gene>
<comment type="caution">
    <text evidence="3">The sequence shown here is derived from an EMBL/GenBank/DDBJ whole genome shotgun (WGS) entry which is preliminary data.</text>
</comment>
<dbReference type="PANTHER" id="PTHR46411">
    <property type="entry name" value="FAMILY ATPASE, PUTATIVE-RELATED"/>
    <property type="match status" value="1"/>
</dbReference>
<dbReference type="SMART" id="SM00382">
    <property type="entry name" value="AAA"/>
    <property type="match status" value="1"/>
</dbReference>
<protein>
    <recommendedName>
        <fullName evidence="2">AAA+ ATPase domain-containing protein</fullName>
    </recommendedName>
</protein>
<dbReference type="GO" id="GO:0005524">
    <property type="term" value="F:ATP binding"/>
    <property type="evidence" value="ECO:0007669"/>
    <property type="project" value="InterPro"/>
</dbReference>
<dbReference type="Pfam" id="PF00004">
    <property type="entry name" value="AAA"/>
    <property type="match status" value="1"/>
</dbReference>
<feature type="region of interest" description="Disordered" evidence="1">
    <location>
        <begin position="1"/>
        <end position="31"/>
    </location>
</feature>
<feature type="compositionally biased region" description="Acidic residues" evidence="1">
    <location>
        <begin position="1094"/>
        <end position="1103"/>
    </location>
</feature>
<feature type="compositionally biased region" description="Acidic residues" evidence="1">
    <location>
        <begin position="1077"/>
        <end position="1087"/>
    </location>
</feature>
<name>A0AAN6IG29_9EURO</name>
<dbReference type="InterPro" id="IPR003593">
    <property type="entry name" value="AAA+_ATPase"/>
</dbReference>
<dbReference type="CDD" id="cd19481">
    <property type="entry name" value="RecA-like_protease"/>
    <property type="match status" value="1"/>
</dbReference>
<feature type="domain" description="AAA+ ATPase" evidence="2">
    <location>
        <begin position="687"/>
        <end position="811"/>
    </location>
</feature>
<dbReference type="AlphaFoldDB" id="A0AAN6IG29"/>
<dbReference type="InterPro" id="IPR027417">
    <property type="entry name" value="P-loop_NTPase"/>
</dbReference>